<name>A0A2C9U9K6_MANES</name>
<dbReference type="GO" id="GO:0008236">
    <property type="term" value="F:serine-type peptidase activity"/>
    <property type="evidence" value="ECO:0007669"/>
    <property type="project" value="InterPro"/>
</dbReference>
<feature type="domain" description="Peptidase S9 prolyl oligopeptidase catalytic" evidence="1">
    <location>
        <begin position="213"/>
        <end position="393"/>
    </location>
</feature>
<dbReference type="OrthoDB" id="2152248at2759"/>
<dbReference type="Gramene" id="Manes.16G071800.1.v8.1">
    <property type="protein sequence ID" value="Manes.16G071800.1.v8.1.CDS"/>
    <property type="gene ID" value="Manes.16G071800.v8.1"/>
</dbReference>
<accession>A0A2C9U9K6</accession>
<sequence length="445" mass="49751">MCSIDKATAALLGEARYEGRRMLVSRLARLTVLAQLFLPGQAQSLSHTCPPKFPSCSIANPPKFVSYKYGIPAINKGASQPATNTFLQMESHSLDVQKLRSDFLQVLRSRRSAEVPLSVENGKPVVSPFFLDNTLPTDKSQAMESCPKVVIKNFKELLKEENLYLTTEAGQQGRLPVLILSMKESKERKPAVVFLHSTNKCKEWLRPLLEAYASRGYLAIAIDSRYHGERAGSKTGYRDALISSWKKGDTMPFIFDTVWDLIKLADYLTKREDIDPARIGITGESLGGMHAWYAAFVDTRYSVVVPIIGVQGFRWAVDNDKWQARVNSIRPVFEEAQKDLGKSAIDKEVVEKVWDRIAPGLASSFDAPYTIPAIVPRPLLIVNGAKDPRCPVEGLQIPQSRATKAYGEAHCPDKFKLIVQPGIEHQLTPLMVKEASDWFEIFLKK</sequence>
<dbReference type="InterPro" id="IPR029058">
    <property type="entry name" value="AB_hydrolase_fold"/>
</dbReference>
<dbReference type="EMBL" id="CM004402">
    <property type="protein sequence ID" value="OAY26752.1"/>
    <property type="molecule type" value="Genomic_DNA"/>
</dbReference>
<dbReference type="PANTHER" id="PTHR47381">
    <property type="entry name" value="ALPHA/BETA-HYDROLASES SUPERFAMILY PROTEIN"/>
    <property type="match status" value="1"/>
</dbReference>
<reference evidence="3" key="1">
    <citation type="journal article" date="2016" name="Nat. Biotechnol.">
        <title>Sequencing wild and cultivated cassava and related species reveals extensive interspecific hybridization and genetic diversity.</title>
        <authorList>
            <person name="Bredeson J.V."/>
            <person name="Lyons J.B."/>
            <person name="Prochnik S.E."/>
            <person name="Wu G.A."/>
            <person name="Ha C.M."/>
            <person name="Edsinger-Gonzales E."/>
            <person name="Grimwood J."/>
            <person name="Schmutz J."/>
            <person name="Rabbi I.Y."/>
            <person name="Egesi C."/>
            <person name="Nauluvula P."/>
            <person name="Lebot V."/>
            <person name="Ndunguru J."/>
            <person name="Mkamilo G."/>
            <person name="Bart R.S."/>
            <person name="Setter T.L."/>
            <person name="Gleadow R.M."/>
            <person name="Kulakow P."/>
            <person name="Ferguson M.E."/>
            <person name="Rounsley S."/>
            <person name="Rokhsar D.S."/>
        </authorList>
    </citation>
    <scope>NUCLEOTIDE SEQUENCE [LARGE SCALE GENOMIC DNA]</scope>
    <source>
        <strain evidence="3">cv. AM560-2</strain>
    </source>
</reference>
<gene>
    <name evidence="2" type="ORF">MANES_16G071800v8</name>
</gene>
<dbReference type="STRING" id="3983.A0A2C9U9K6"/>
<evidence type="ECO:0000259" key="1">
    <source>
        <dbReference type="Pfam" id="PF00326"/>
    </source>
</evidence>
<dbReference type="InterPro" id="IPR001375">
    <property type="entry name" value="Peptidase_S9_cat"/>
</dbReference>
<evidence type="ECO:0000313" key="2">
    <source>
        <dbReference type="EMBL" id="OAY26752.1"/>
    </source>
</evidence>
<dbReference type="Proteomes" id="UP000091857">
    <property type="component" value="Chromosome 16"/>
</dbReference>
<dbReference type="GO" id="GO:0006508">
    <property type="term" value="P:proteolysis"/>
    <property type="evidence" value="ECO:0007669"/>
    <property type="project" value="InterPro"/>
</dbReference>
<dbReference type="Gene3D" id="3.40.50.1820">
    <property type="entry name" value="alpha/beta hydrolase"/>
    <property type="match status" value="1"/>
</dbReference>
<protein>
    <recommendedName>
        <fullName evidence="1">Peptidase S9 prolyl oligopeptidase catalytic domain-containing protein</fullName>
    </recommendedName>
</protein>
<comment type="caution">
    <text evidence="2">The sequence shown here is derived from an EMBL/GenBank/DDBJ whole genome shotgun (WGS) entry which is preliminary data.</text>
</comment>
<proteinExistence type="predicted"/>
<keyword evidence="3" id="KW-1185">Reference proteome</keyword>
<dbReference type="PANTHER" id="PTHR47381:SF3">
    <property type="entry name" value="ALPHA_BETA-HYDROLASES SUPERFAMILY PROTEIN"/>
    <property type="match status" value="1"/>
</dbReference>
<dbReference type="SUPFAM" id="SSF53474">
    <property type="entry name" value="alpha/beta-Hydrolases"/>
    <property type="match status" value="1"/>
</dbReference>
<dbReference type="AlphaFoldDB" id="A0A2C9U9K6"/>
<organism evidence="2 3">
    <name type="scientific">Manihot esculenta</name>
    <name type="common">Cassava</name>
    <name type="synonym">Jatropha manihot</name>
    <dbReference type="NCBI Taxonomy" id="3983"/>
    <lineage>
        <taxon>Eukaryota</taxon>
        <taxon>Viridiplantae</taxon>
        <taxon>Streptophyta</taxon>
        <taxon>Embryophyta</taxon>
        <taxon>Tracheophyta</taxon>
        <taxon>Spermatophyta</taxon>
        <taxon>Magnoliopsida</taxon>
        <taxon>eudicotyledons</taxon>
        <taxon>Gunneridae</taxon>
        <taxon>Pentapetalae</taxon>
        <taxon>rosids</taxon>
        <taxon>fabids</taxon>
        <taxon>Malpighiales</taxon>
        <taxon>Euphorbiaceae</taxon>
        <taxon>Crotonoideae</taxon>
        <taxon>Manihoteae</taxon>
        <taxon>Manihot</taxon>
    </lineage>
</organism>
<dbReference type="Pfam" id="PF00326">
    <property type="entry name" value="Peptidase_S9"/>
    <property type="match status" value="1"/>
</dbReference>
<evidence type="ECO:0000313" key="3">
    <source>
        <dbReference type="Proteomes" id="UP000091857"/>
    </source>
</evidence>